<evidence type="ECO:0000313" key="7">
    <source>
        <dbReference type="Proteomes" id="UP000515151"/>
    </source>
</evidence>
<dbReference type="InterPro" id="IPR050651">
    <property type="entry name" value="Plant_Cytochrome_P450_Monoox"/>
</dbReference>
<dbReference type="GO" id="GO:0016705">
    <property type="term" value="F:oxidoreductase activity, acting on paired donors, with incorporation or reduction of molecular oxygen"/>
    <property type="evidence" value="ECO:0007669"/>
    <property type="project" value="InterPro"/>
</dbReference>
<dbReference type="SMR" id="A0A6P8BX59"/>
<comment type="similarity">
    <text evidence="1">Belongs to the cytochrome P450 family.</text>
</comment>
<evidence type="ECO:0000256" key="4">
    <source>
        <dbReference type="ARBA" id="ARBA00023002"/>
    </source>
</evidence>
<dbReference type="RefSeq" id="XP_031374196.1">
    <property type="nucleotide sequence ID" value="XM_031518336.1"/>
</dbReference>
<dbReference type="SUPFAM" id="SSF48264">
    <property type="entry name" value="Cytochrome P450"/>
    <property type="match status" value="1"/>
</dbReference>
<keyword evidence="7" id="KW-1185">Reference proteome</keyword>
<dbReference type="OrthoDB" id="507451at2759"/>
<evidence type="ECO:0000256" key="3">
    <source>
        <dbReference type="ARBA" id="ARBA00022723"/>
    </source>
</evidence>
<dbReference type="PRINTS" id="PR00463">
    <property type="entry name" value="EP450I"/>
</dbReference>
<gene>
    <name evidence="8" type="primary">LOC116188877</name>
</gene>
<keyword evidence="4" id="KW-0560">Oxidoreductase</keyword>
<dbReference type="GO" id="GO:0020037">
    <property type="term" value="F:heme binding"/>
    <property type="evidence" value="ECO:0007669"/>
    <property type="project" value="InterPro"/>
</dbReference>
<organism evidence="7 8">
    <name type="scientific">Punica granatum</name>
    <name type="common">Pomegranate</name>
    <dbReference type="NCBI Taxonomy" id="22663"/>
    <lineage>
        <taxon>Eukaryota</taxon>
        <taxon>Viridiplantae</taxon>
        <taxon>Streptophyta</taxon>
        <taxon>Embryophyta</taxon>
        <taxon>Tracheophyta</taxon>
        <taxon>Spermatophyta</taxon>
        <taxon>Magnoliopsida</taxon>
        <taxon>eudicotyledons</taxon>
        <taxon>Gunneridae</taxon>
        <taxon>Pentapetalae</taxon>
        <taxon>rosids</taxon>
        <taxon>malvids</taxon>
        <taxon>Myrtales</taxon>
        <taxon>Lythraceae</taxon>
        <taxon>Punica</taxon>
    </lineage>
</organism>
<dbReference type="PANTHER" id="PTHR47947">
    <property type="entry name" value="CYTOCHROME P450 82C3-RELATED"/>
    <property type="match status" value="1"/>
</dbReference>
<evidence type="ECO:0000256" key="6">
    <source>
        <dbReference type="ARBA" id="ARBA00023033"/>
    </source>
</evidence>
<protein>
    <submittedName>
        <fullName evidence="8">Cytochrome P450 CYP82D47-like</fullName>
    </submittedName>
</protein>
<reference evidence="7" key="1">
    <citation type="journal article" date="2020" name="Plant Biotechnol. J.">
        <title>The pomegranate (Punica granatum L.) draft genome dissects genetic divergence between soft- and hard-seeded cultivars.</title>
        <authorList>
            <person name="Luo X."/>
            <person name="Li H."/>
            <person name="Wu Z."/>
            <person name="Yao W."/>
            <person name="Zhao P."/>
            <person name="Cao D."/>
            <person name="Yu H."/>
            <person name="Li K."/>
            <person name="Poudel K."/>
            <person name="Zhao D."/>
            <person name="Zhang F."/>
            <person name="Xia X."/>
            <person name="Chen L."/>
            <person name="Wang Q."/>
            <person name="Jing D."/>
            <person name="Cao S."/>
        </authorList>
    </citation>
    <scope>NUCLEOTIDE SEQUENCE [LARGE SCALE GENOMIC DNA]</scope>
    <source>
        <strain evidence="7">cv. Tunisia</strain>
    </source>
</reference>
<keyword evidence="5" id="KW-0408">Iron</keyword>
<keyword evidence="3" id="KW-0479">Metal-binding</keyword>
<proteinExistence type="inferred from homology"/>
<dbReference type="InterPro" id="IPR001128">
    <property type="entry name" value="Cyt_P450"/>
</dbReference>
<dbReference type="GO" id="GO:0046246">
    <property type="term" value="P:terpene biosynthetic process"/>
    <property type="evidence" value="ECO:0007669"/>
    <property type="project" value="TreeGrafter"/>
</dbReference>
<dbReference type="Pfam" id="PF00067">
    <property type="entry name" value="p450"/>
    <property type="match status" value="1"/>
</dbReference>
<keyword evidence="6" id="KW-0503">Monooxygenase</keyword>
<dbReference type="GeneID" id="116188877"/>
<evidence type="ECO:0000313" key="8">
    <source>
        <dbReference type="RefSeq" id="XP_031374196.1"/>
    </source>
</evidence>
<evidence type="ECO:0000256" key="2">
    <source>
        <dbReference type="ARBA" id="ARBA00022617"/>
    </source>
</evidence>
<evidence type="ECO:0000256" key="1">
    <source>
        <dbReference type="ARBA" id="ARBA00010617"/>
    </source>
</evidence>
<dbReference type="GO" id="GO:0004497">
    <property type="term" value="F:monooxygenase activity"/>
    <property type="evidence" value="ECO:0007669"/>
    <property type="project" value="UniProtKB-KW"/>
</dbReference>
<dbReference type="PANTHER" id="PTHR47947:SF25">
    <property type="entry name" value="DIMETHYLNONATRIENE SYNTHASE"/>
    <property type="match status" value="1"/>
</dbReference>
<dbReference type="Proteomes" id="UP000515151">
    <property type="component" value="Chromosome 8"/>
</dbReference>
<accession>A0A6P8BX59</accession>
<dbReference type="Gene3D" id="1.10.630.10">
    <property type="entry name" value="Cytochrome P450"/>
    <property type="match status" value="2"/>
</dbReference>
<dbReference type="InterPro" id="IPR002401">
    <property type="entry name" value="Cyt_P450_E_grp-I"/>
</dbReference>
<evidence type="ECO:0000256" key="5">
    <source>
        <dbReference type="ARBA" id="ARBA00023004"/>
    </source>
</evidence>
<reference evidence="8" key="2">
    <citation type="submission" date="2025-08" db="UniProtKB">
        <authorList>
            <consortium name="RefSeq"/>
        </authorList>
    </citation>
    <scope>IDENTIFICATION</scope>
    <source>
        <tissue evidence="8">Leaf</tissue>
    </source>
</reference>
<sequence length="316" mass="36601">MADLLSRSQHDSLVIPFDKQFEHLTFNINLRMIAGKKFSDAEFGMASSDACRFKKVIEDFLNLSGAFFLSDTIPWLEWADIQGHVRVTKETGKELNYVLDKWLKEHIERRKRRGRHEMDDEEADNLWRFCSRGLCKKRMRLKNPSGSEPNYPNFQVVALLLNNPRALKHAQEELDTVVGRERWVQESDIGSLKYLQAIVKETLRLYPPASLMGIREALEDCHIAGYSVPRDALLLVNIWKLHRDPTMWSNPDEFCPERFLKEHEKVDIRGQNFRVHPFQFRTKVVPGRHVRASTGSSDAGSHAAGFQHDDCWGRAN</sequence>
<dbReference type="InterPro" id="IPR036396">
    <property type="entry name" value="Cyt_P450_sf"/>
</dbReference>
<keyword evidence="2" id="KW-0349">Heme</keyword>
<dbReference type="GO" id="GO:0005506">
    <property type="term" value="F:iron ion binding"/>
    <property type="evidence" value="ECO:0007669"/>
    <property type="project" value="InterPro"/>
</dbReference>
<name>A0A6P8BX59_PUNGR</name>
<dbReference type="AlphaFoldDB" id="A0A6P8BX59"/>